<protein>
    <submittedName>
        <fullName evidence="1">Uncharacterized protein</fullName>
    </submittedName>
</protein>
<evidence type="ECO:0000313" key="2">
    <source>
        <dbReference type="Proteomes" id="UP001189122"/>
    </source>
</evidence>
<name>A0A7I8JHE0_SPIIN</name>
<dbReference type="EMBL" id="CACRZD030000013">
    <property type="protein sequence ID" value="CAA6669579.1"/>
    <property type="molecule type" value="Genomic_DNA"/>
</dbReference>
<organism evidence="1">
    <name type="scientific">Spirodela intermedia</name>
    <name type="common">Intermediate duckweed</name>
    <dbReference type="NCBI Taxonomy" id="51605"/>
    <lineage>
        <taxon>Eukaryota</taxon>
        <taxon>Viridiplantae</taxon>
        <taxon>Streptophyta</taxon>
        <taxon>Embryophyta</taxon>
        <taxon>Tracheophyta</taxon>
        <taxon>Spermatophyta</taxon>
        <taxon>Magnoliopsida</taxon>
        <taxon>Liliopsida</taxon>
        <taxon>Araceae</taxon>
        <taxon>Lemnoideae</taxon>
        <taxon>Spirodela</taxon>
    </lineage>
</organism>
<dbReference type="EMBL" id="LR743600">
    <property type="protein sequence ID" value="CAA2630336.1"/>
    <property type="molecule type" value="Genomic_DNA"/>
</dbReference>
<sequence length="42" mass="5180">MMLLVFRTLFSFFFNFPSHFFLIFLIFDSVQRCFCFGESCFF</sequence>
<reference evidence="1 2" key="1">
    <citation type="submission" date="2019-12" db="EMBL/GenBank/DDBJ databases">
        <authorList>
            <person name="Scholz U."/>
            <person name="Mascher M."/>
            <person name="Fiebig A."/>
        </authorList>
    </citation>
    <scope>NUCLEOTIDE SEQUENCE</scope>
</reference>
<evidence type="ECO:0000313" key="1">
    <source>
        <dbReference type="EMBL" id="CAA2630336.1"/>
    </source>
</evidence>
<dbReference type="Proteomes" id="UP001189122">
    <property type="component" value="Unassembled WGS sequence"/>
</dbReference>
<gene>
    <name evidence="1" type="ORF">SI7747_13015982</name>
</gene>
<accession>A0A7I8JHE0</accession>
<proteinExistence type="predicted"/>
<dbReference type="AlphaFoldDB" id="A0A7I8JHE0"/>
<keyword evidence="2" id="KW-1185">Reference proteome</keyword>